<accession>A0ABT3I492</accession>
<keyword evidence="3" id="KW-1185">Reference proteome</keyword>
<sequence length="101" mass="11004">MNSYLSLGFLSLSLVFAAHGQTLRDPTLPSKNYQSEAVTNTQQSLVLNSVIHGASSYAVINNKIMKVGDRVQGVRIVSIGKSHVSLSDGRKLQLFQSVTQR</sequence>
<feature type="signal peptide" evidence="1">
    <location>
        <begin position="1"/>
        <end position="20"/>
    </location>
</feature>
<dbReference type="Proteomes" id="UP001163714">
    <property type="component" value="Unassembled WGS sequence"/>
</dbReference>
<evidence type="ECO:0000313" key="2">
    <source>
        <dbReference type="EMBL" id="MCW3170884.1"/>
    </source>
</evidence>
<proteinExistence type="predicted"/>
<comment type="caution">
    <text evidence="2">The sequence shown here is derived from an EMBL/GenBank/DDBJ whole genome shotgun (WGS) entry which is preliminary data.</text>
</comment>
<dbReference type="EMBL" id="JAPDMX010000001">
    <property type="protein sequence ID" value="MCW3170884.1"/>
    <property type="molecule type" value="Genomic_DNA"/>
</dbReference>
<feature type="chain" id="PRO_5046468135" evidence="1">
    <location>
        <begin position="21"/>
        <end position="101"/>
    </location>
</feature>
<evidence type="ECO:0000256" key="1">
    <source>
        <dbReference type="SAM" id="SignalP"/>
    </source>
</evidence>
<gene>
    <name evidence="2" type="ORF">OHT75_00095</name>
</gene>
<protein>
    <submittedName>
        <fullName evidence="2">MSHA biogenesis protein MshK</fullName>
    </submittedName>
</protein>
<name>A0ABT3I492_9GAMM</name>
<keyword evidence="1" id="KW-0732">Signal</keyword>
<organism evidence="2 3">
    <name type="scientific">Shewanella subflava</name>
    <dbReference type="NCBI Taxonomy" id="2986476"/>
    <lineage>
        <taxon>Bacteria</taxon>
        <taxon>Pseudomonadati</taxon>
        <taxon>Pseudomonadota</taxon>
        <taxon>Gammaproteobacteria</taxon>
        <taxon>Alteromonadales</taxon>
        <taxon>Shewanellaceae</taxon>
        <taxon>Shewanella</taxon>
    </lineage>
</organism>
<evidence type="ECO:0000313" key="3">
    <source>
        <dbReference type="Proteomes" id="UP001163714"/>
    </source>
</evidence>
<reference evidence="2" key="1">
    <citation type="submission" date="2022-10" db="EMBL/GenBank/DDBJ databases">
        <title>Shewanella flava sp. nov, isolated from the estuary of the Fenhe River into the Yellow River.</title>
        <authorList>
            <person name="Li Y."/>
        </authorList>
    </citation>
    <scope>NUCLEOTIDE SEQUENCE</scope>
    <source>
        <strain evidence="2">FYR11-62</strain>
    </source>
</reference>